<dbReference type="EMBL" id="SMGR01000001">
    <property type="protein sequence ID" value="TCL08821.1"/>
    <property type="molecule type" value="Genomic_DNA"/>
</dbReference>
<dbReference type="OrthoDB" id="8454252at2"/>
<keyword evidence="1" id="KW-0732">Signal</keyword>
<evidence type="ECO:0008006" key="4">
    <source>
        <dbReference type="Google" id="ProtNLM"/>
    </source>
</evidence>
<comment type="caution">
    <text evidence="2">The sequence shown here is derived from an EMBL/GenBank/DDBJ whole genome shotgun (WGS) entry which is preliminary data.</text>
</comment>
<gene>
    <name evidence="2" type="ORF">BXY66_0861</name>
</gene>
<sequence length="263" mass="28487">MKFPRLCFLLALGTSPEFAIANCLAPTISLDGEGARFEVPDEAASAARSKKYGQPPEAGYGLVLHDGEGYWVPVEELTAVQVVLGTAFETYDYRGPDHCVPKGLPIETGLEAVSPEAVGLQPANGLWKLDLSPVIYEGCPDVMLQAVPADLVALPAEVATPQPLSFQVPFHPDQLEMSSRFPLEWAAMGDAQWQARAMEHIFSAMPSHGGKRSELLWTIEVLTPDSISHTSKLTFVLPPEAVAAFGTDHCSAKATGFWRRVEE</sequence>
<feature type="chain" id="PRO_5020963593" description="Secreted protein" evidence="1">
    <location>
        <begin position="22"/>
        <end position="263"/>
    </location>
</feature>
<protein>
    <recommendedName>
        <fullName evidence="4">Secreted protein</fullName>
    </recommendedName>
</protein>
<reference evidence="2 3" key="1">
    <citation type="submission" date="2019-03" db="EMBL/GenBank/DDBJ databases">
        <title>Genomic Encyclopedia of Archaeal and Bacterial Type Strains, Phase II (KMG-II): from individual species to whole genera.</title>
        <authorList>
            <person name="Goeker M."/>
        </authorList>
    </citation>
    <scope>NUCLEOTIDE SEQUENCE [LARGE SCALE GENOMIC DNA]</scope>
    <source>
        <strain evidence="2 3">DSM 26433</strain>
    </source>
</reference>
<evidence type="ECO:0000256" key="1">
    <source>
        <dbReference type="SAM" id="SignalP"/>
    </source>
</evidence>
<evidence type="ECO:0000313" key="2">
    <source>
        <dbReference type="EMBL" id="TCL08821.1"/>
    </source>
</evidence>
<evidence type="ECO:0000313" key="3">
    <source>
        <dbReference type="Proteomes" id="UP000295673"/>
    </source>
</evidence>
<proteinExistence type="predicted"/>
<name>A0A4R1NM72_9RHOB</name>
<accession>A0A4R1NM72</accession>
<organism evidence="2 3">
    <name type="scientific">Shimia isoporae</name>
    <dbReference type="NCBI Taxonomy" id="647720"/>
    <lineage>
        <taxon>Bacteria</taxon>
        <taxon>Pseudomonadati</taxon>
        <taxon>Pseudomonadota</taxon>
        <taxon>Alphaproteobacteria</taxon>
        <taxon>Rhodobacterales</taxon>
        <taxon>Roseobacteraceae</taxon>
    </lineage>
</organism>
<dbReference type="Proteomes" id="UP000295673">
    <property type="component" value="Unassembled WGS sequence"/>
</dbReference>
<dbReference type="RefSeq" id="WP_132858915.1">
    <property type="nucleotide sequence ID" value="NZ_SMGR01000001.1"/>
</dbReference>
<dbReference type="AlphaFoldDB" id="A0A4R1NM72"/>
<keyword evidence="3" id="KW-1185">Reference proteome</keyword>
<feature type="signal peptide" evidence="1">
    <location>
        <begin position="1"/>
        <end position="21"/>
    </location>
</feature>